<protein>
    <recommendedName>
        <fullName evidence="6">ABC transmembrane type-1 domain-containing protein</fullName>
    </recommendedName>
</protein>
<proteinExistence type="predicted"/>
<feature type="transmembrane region" description="Helical" evidence="5">
    <location>
        <begin position="165"/>
        <end position="183"/>
    </location>
</feature>
<feature type="non-terminal residue" evidence="7">
    <location>
        <position position="1"/>
    </location>
</feature>
<feature type="non-terminal residue" evidence="7">
    <location>
        <position position="206"/>
    </location>
</feature>
<gene>
    <name evidence="7" type="ORF">METZ01_LOCUS251482</name>
</gene>
<dbReference type="AlphaFoldDB" id="A0A382IGC4"/>
<dbReference type="Pfam" id="PF00664">
    <property type="entry name" value="ABC_membrane"/>
    <property type="match status" value="1"/>
</dbReference>
<dbReference type="PANTHER" id="PTHR43394:SF1">
    <property type="entry name" value="ATP-BINDING CASSETTE SUB-FAMILY B MEMBER 10, MITOCHONDRIAL"/>
    <property type="match status" value="1"/>
</dbReference>
<dbReference type="InterPro" id="IPR036640">
    <property type="entry name" value="ABC1_TM_sf"/>
</dbReference>
<sequence>VLGKAYDARLMRRLLGYLRPHRRAVVIALVSIIGYSVLQLAQPYLTKLAIDDHITTGNLEGLDRIAFAFLVVLVGSFILEYLQTFTMQMMGQRIMYDLRMEIYRHLQRLDVRFYDRNPVGRLMTRVTTDVDTLNDLFASGVISVFRDVFTLFGIMVVLVVMDWRLALLAFSVLPFIAWVTHWFRRNARDSYRQVRGWIAKINAFLQ</sequence>
<dbReference type="GO" id="GO:0005524">
    <property type="term" value="F:ATP binding"/>
    <property type="evidence" value="ECO:0007669"/>
    <property type="project" value="InterPro"/>
</dbReference>
<evidence type="ECO:0000256" key="4">
    <source>
        <dbReference type="ARBA" id="ARBA00023136"/>
    </source>
</evidence>
<dbReference type="InterPro" id="IPR039421">
    <property type="entry name" value="Type_1_exporter"/>
</dbReference>
<keyword evidence="3 5" id="KW-1133">Transmembrane helix</keyword>
<accession>A0A382IGC4</accession>
<dbReference type="PROSITE" id="PS50929">
    <property type="entry name" value="ABC_TM1F"/>
    <property type="match status" value="1"/>
</dbReference>
<evidence type="ECO:0000313" key="7">
    <source>
        <dbReference type="EMBL" id="SVB98628.1"/>
    </source>
</evidence>
<feature type="domain" description="ABC transmembrane type-1" evidence="6">
    <location>
        <begin position="26"/>
        <end position="206"/>
    </location>
</feature>
<dbReference type="GO" id="GO:0016020">
    <property type="term" value="C:membrane"/>
    <property type="evidence" value="ECO:0007669"/>
    <property type="project" value="UniProtKB-SubCell"/>
</dbReference>
<feature type="transmembrane region" description="Helical" evidence="5">
    <location>
        <begin position="136"/>
        <end position="159"/>
    </location>
</feature>
<dbReference type="SUPFAM" id="SSF90123">
    <property type="entry name" value="ABC transporter transmembrane region"/>
    <property type="match status" value="1"/>
</dbReference>
<evidence type="ECO:0000256" key="1">
    <source>
        <dbReference type="ARBA" id="ARBA00004141"/>
    </source>
</evidence>
<keyword evidence="4 5" id="KW-0472">Membrane</keyword>
<reference evidence="7" key="1">
    <citation type="submission" date="2018-05" db="EMBL/GenBank/DDBJ databases">
        <authorList>
            <person name="Lanie J.A."/>
            <person name="Ng W.-L."/>
            <person name="Kazmierczak K.M."/>
            <person name="Andrzejewski T.M."/>
            <person name="Davidsen T.M."/>
            <person name="Wayne K.J."/>
            <person name="Tettelin H."/>
            <person name="Glass J.I."/>
            <person name="Rusch D."/>
            <person name="Podicherti R."/>
            <person name="Tsui H.-C.T."/>
            <person name="Winkler M.E."/>
        </authorList>
    </citation>
    <scope>NUCLEOTIDE SEQUENCE</scope>
</reference>
<organism evidence="7">
    <name type="scientific">marine metagenome</name>
    <dbReference type="NCBI Taxonomy" id="408172"/>
    <lineage>
        <taxon>unclassified sequences</taxon>
        <taxon>metagenomes</taxon>
        <taxon>ecological metagenomes</taxon>
    </lineage>
</organism>
<evidence type="ECO:0000256" key="3">
    <source>
        <dbReference type="ARBA" id="ARBA00022989"/>
    </source>
</evidence>
<dbReference type="InterPro" id="IPR011527">
    <property type="entry name" value="ABC1_TM_dom"/>
</dbReference>
<dbReference type="GO" id="GO:0015421">
    <property type="term" value="F:ABC-type oligopeptide transporter activity"/>
    <property type="evidence" value="ECO:0007669"/>
    <property type="project" value="TreeGrafter"/>
</dbReference>
<evidence type="ECO:0000256" key="5">
    <source>
        <dbReference type="SAM" id="Phobius"/>
    </source>
</evidence>
<comment type="subcellular location">
    <subcellularLocation>
        <location evidence="1">Membrane</location>
        <topology evidence="1">Multi-pass membrane protein</topology>
    </subcellularLocation>
</comment>
<name>A0A382IGC4_9ZZZZ</name>
<dbReference type="PANTHER" id="PTHR43394">
    <property type="entry name" value="ATP-DEPENDENT PERMEASE MDL1, MITOCHONDRIAL"/>
    <property type="match status" value="1"/>
</dbReference>
<dbReference type="Gene3D" id="1.20.1560.10">
    <property type="entry name" value="ABC transporter type 1, transmembrane domain"/>
    <property type="match status" value="1"/>
</dbReference>
<dbReference type="EMBL" id="UINC01067196">
    <property type="protein sequence ID" value="SVB98628.1"/>
    <property type="molecule type" value="Genomic_DNA"/>
</dbReference>
<dbReference type="CDD" id="cd18544">
    <property type="entry name" value="ABC_6TM_TmrA_like"/>
    <property type="match status" value="1"/>
</dbReference>
<feature type="transmembrane region" description="Helical" evidence="5">
    <location>
        <begin position="65"/>
        <end position="82"/>
    </location>
</feature>
<evidence type="ECO:0000259" key="6">
    <source>
        <dbReference type="PROSITE" id="PS50929"/>
    </source>
</evidence>
<evidence type="ECO:0000256" key="2">
    <source>
        <dbReference type="ARBA" id="ARBA00022692"/>
    </source>
</evidence>
<keyword evidence="2 5" id="KW-0812">Transmembrane</keyword>
<feature type="transmembrane region" description="Helical" evidence="5">
    <location>
        <begin position="21"/>
        <end position="45"/>
    </location>
</feature>